<dbReference type="PROSITE" id="PS00194">
    <property type="entry name" value="THIOREDOXIN_1"/>
    <property type="match status" value="1"/>
</dbReference>
<keyword evidence="2" id="KW-0201">Cytochrome c-type biogenesis</keyword>
<dbReference type="EMBL" id="QSCR01000044">
    <property type="protein sequence ID" value="RGY12339.1"/>
    <property type="molecule type" value="Genomic_DNA"/>
</dbReference>
<proteinExistence type="predicted"/>
<evidence type="ECO:0000256" key="5">
    <source>
        <dbReference type="SAM" id="SignalP"/>
    </source>
</evidence>
<evidence type="ECO:0000256" key="4">
    <source>
        <dbReference type="ARBA" id="ARBA00023284"/>
    </source>
</evidence>
<organism evidence="7 8">
    <name type="scientific">Butyricimonas virosa</name>
    <dbReference type="NCBI Taxonomy" id="544645"/>
    <lineage>
        <taxon>Bacteria</taxon>
        <taxon>Pseudomonadati</taxon>
        <taxon>Bacteroidota</taxon>
        <taxon>Bacteroidia</taxon>
        <taxon>Bacteroidales</taxon>
        <taxon>Odoribacteraceae</taxon>
        <taxon>Butyricimonas</taxon>
    </lineage>
</organism>
<dbReference type="InterPro" id="IPR017937">
    <property type="entry name" value="Thioredoxin_CS"/>
</dbReference>
<feature type="signal peptide" evidence="5">
    <location>
        <begin position="1"/>
        <end position="25"/>
    </location>
</feature>
<feature type="chain" id="PRO_5019240674" evidence="5">
    <location>
        <begin position="26"/>
        <end position="395"/>
    </location>
</feature>
<comment type="subcellular location">
    <subcellularLocation>
        <location evidence="1">Cell envelope</location>
    </subcellularLocation>
</comment>
<dbReference type="InterPro" id="IPR013766">
    <property type="entry name" value="Thioredoxin_domain"/>
</dbReference>
<dbReference type="GO" id="GO:0030313">
    <property type="term" value="C:cell envelope"/>
    <property type="evidence" value="ECO:0007669"/>
    <property type="project" value="UniProtKB-SubCell"/>
</dbReference>
<keyword evidence="4" id="KW-0676">Redox-active center</keyword>
<evidence type="ECO:0000256" key="2">
    <source>
        <dbReference type="ARBA" id="ARBA00022748"/>
    </source>
</evidence>
<dbReference type="Gene3D" id="3.40.30.10">
    <property type="entry name" value="Glutaredoxin"/>
    <property type="match status" value="1"/>
</dbReference>
<gene>
    <name evidence="7" type="ORF">DXA50_17920</name>
</gene>
<evidence type="ECO:0000259" key="6">
    <source>
        <dbReference type="PROSITE" id="PS51352"/>
    </source>
</evidence>
<evidence type="ECO:0000313" key="8">
    <source>
        <dbReference type="Proteomes" id="UP000286063"/>
    </source>
</evidence>
<name>A0A413III0_9BACT</name>
<accession>A0A413III0</accession>
<dbReference type="PANTHER" id="PTHR42852:SF6">
    <property type="entry name" value="THIOL:DISULFIDE INTERCHANGE PROTEIN DSBE"/>
    <property type="match status" value="1"/>
</dbReference>
<evidence type="ECO:0000256" key="3">
    <source>
        <dbReference type="ARBA" id="ARBA00023157"/>
    </source>
</evidence>
<evidence type="ECO:0000313" key="7">
    <source>
        <dbReference type="EMBL" id="RGY12339.1"/>
    </source>
</evidence>
<keyword evidence="5" id="KW-0732">Signal</keyword>
<comment type="caution">
    <text evidence="7">The sequence shown here is derived from an EMBL/GenBank/DDBJ whole genome shotgun (WGS) entry which is preliminary data.</text>
</comment>
<dbReference type="InterPro" id="IPR050553">
    <property type="entry name" value="Thioredoxin_ResA/DsbE_sf"/>
</dbReference>
<dbReference type="SUPFAM" id="SSF52833">
    <property type="entry name" value="Thioredoxin-like"/>
    <property type="match status" value="1"/>
</dbReference>
<dbReference type="OrthoDB" id="9794348at2"/>
<keyword evidence="3" id="KW-1015">Disulfide bond</keyword>
<dbReference type="InterPro" id="IPR036249">
    <property type="entry name" value="Thioredoxin-like_sf"/>
</dbReference>
<dbReference type="AlphaFoldDB" id="A0A413III0"/>
<feature type="domain" description="Thioredoxin" evidence="6">
    <location>
        <begin position="244"/>
        <end position="386"/>
    </location>
</feature>
<sequence length="395" mass="44999">MIFMRKILRLLLFACMLISTSSVFAQKTITIKGKVKFPYNRFNMEIVERQGFDKTIIDSCKVKDDGTYEFKMKVDKPGVYTLDCQKWQSVQFWAEDEDLEINFRGEDTAKIKIKNPPYVYINGGPNNEVMNLMNWDGYRGYQLMIGVSQGVYRIPGIDDQAKQEVSGKFYDMLGSESRARMRFLAEHYADRNSVLAVLPSLRGEENEELVQQVLARLESKNPNYAPLLKYKAEMAEAKAQKERLSEGKVAPEFSFPTPDGKKKLGPQDFKGKILVLDFWASWCGPCRAEIPHLKEAYKEYSTKGVAFFSVSIDKDDAAWRKAMKEENMPWAQAQAPKAGKDVMKQYQFSGIPYILVLDEEGKIVAKNLRGKALTDKLEELLSGKKKSVAMPAMGM</sequence>
<protein>
    <submittedName>
        <fullName evidence="7">AhpC/TSA family protein</fullName>
    </submittedName>
</protein>
<evidence type="ECO:0000256" key="1">
    <source>
        <dbReference type="ARBA" id="ARBA00004196"/>
    </source>
</evidence>
<dbReference type="InterPro" id="IPR025380">
    <property type="entry name" value="DUF4369"/>
</dbReference>
<dbReference type="GO" id="GO:0017004">
    <property type="term" value="P:cytochrome complex assembly"/>
    <property type="evidence" value="ECO:0007669"/>
    <property type="project" value="UniProtKB-KW"/>
</dbReference>
<dbReference type="Pfam" id="PF14289">
    <property type="entry name" value="DUF4369"/>
    <property type="match status" value="1"/>
</dbReference>
<dbReference type="InterPro" id="IPR013740">
    <property type="entry name" value="Redoxin"/>
</dbReference>
<dbReference type="GO" id="GO:0016491">
    <property type="term" value="F:oxidoreductase activity"/>
    <property type="evidence" value="ECO:0007669"/>
    <property type="project" value="InterPro"/>
</dbReference>
<dbReference type="Pfam" id="PF08534">
    <property type="entry name" value="Redoxin"/>
    <property type="match status" value="1"/>
</dbReference>
<dbReference type="Proteomes" id="UP000286063">
    <property type="component" value="Unassembled WGS sequence"/>
</dbReference>
<dbReference type="PROSITE" id="PS51352">
    <property type="entry name" value="THIOREDOXIN_2"/>
    <property type="match status" value="1"/>
</dbReference>
<dbReference type="CDD" id="cd02966">
    <property type="entry name" value="TlpA_like_family"/>
    <property type="match status" value="1"/>
</dbReference>
<dbReference type="PANTHER" id="PTHR42852">
    <property type="entry name" value="THIOL:DISULFIDE INTERCHANGE PROTEIN DSBE"/>
    <property type="match status" value="1"/>
</dbReference>
<reference evidence="7 8" key="1">
    <citation type="submission" date="2018-08" db="EMBL/GenBank/DDBJ databases">
        <title>A genome reference for cultivated species of the human gut microbiota.</title>
        <authorList>
            <person name="Zou Y."/>
            <person name="Xue W."/>
            <person name="Luo G."/>
        </authorList>
    </citation>
    <scope>NUCLEOTIDE SEQUENCE [LARGE SCALE GENOMIC DNA]</scope>
    <source>
        <strain evidence="7 8">OF02-7</strain>
    </source>
</reference>